<evidence type="ECO:0000313" key="2">
    <source>
        <dbReference type="Proteomes" id="UP001066276"/>
    </source>
</evidence>
<evidence type="ECO:0000313" key="1">
    <source>
        <dbReference type="EMBL" id="KAJ1104957.1"/>
    </source>
</evidence>
<organism evidence="1 2">
    <name type="scientific">Pleurodeles waltl</name>
    <name type="common">Iberian ribbed newt</name>
    <dbReference type="NCBI Taxonomy" id="8319"/>
    <lineage>
        <taxon>Eukaryota</taxon>
        <taxon>Metazoa</taxon>
        <taxon>Chordata</taxon>
        <taxon>Craniata</taxon>
        <taxon>Vertebrata</taxon>
        <taxon>Euteleostomi</taxon>
        <taxon>Amphibia</taxon>
        <taxon>Batrachia</taxon>
        <taxon>Caudata</taxon>
        <taxon>Salamandroidea</taxon>
        <taxon>Salamandridae</taxon>
        <taxon>Pleurodelinae</taxon>
        <taxon>Pleurodeles</taxon>
    </lineage>
</organism>
<sequence length="140" mass="16047">MLCPKCTQPAAGFYHTERTCPQMAEAWQRVTDTVTEITNSTLPVTPESCLLGLRRRNKGDKQIHRYIDLAFALFKRLIATHWKAPHTPGHSNWQRDLMQASQAEAYTLRQLQRRELAQGGYDIWDAFIVAMEAKNDAHPP</sequence>
<dbReference type="AlphaFoldDB" id="A0AAV7MRF4"/>
<reference evidence="1" key="1">
    <citation type="journal article" date="2022" name="bioRxiv">
        <title>Sequencing and chromosome-scale assembly of the giantPleurodeles waltlgenome.</title>
        <authorList>
            <person name="Brown T."/>
            <person name="Elewa A."/>
            <person name="Iarovenko S."/>
            <person name="Subramanian E."/>
            <person name="Araus A.J."/>
            <person name="Petzold A."/>
            <person name="Susuki M."/>
            <person name="Suzuki K.-i.T."/>
            <person name="Hayashi T."/>
            <person name="Toyoda A."/>
            <person name="Oliveira C."/>
            <person name="Osipova E."/>
            <person name="Leigh N.D."/>
            <person name="Simon A."/>
            <person name="Yun M.H."/>
        </authorList>
    </citation>
    <scope>NUCLEOTIDE SEQUENCE</scope>
    <source>
        <strain evidence="1">20211129_DDA</strain>
        <tissue evidence="1">Liver</tissue>
    </source>
</reference>
<proteinExistence type="predicted"/>
<protein>
    <submittedName>
        <fullName evidence="1">Uncharacterized protein</fullName>
    </submittedName>
</protein>
<gene>
    <name evidence="1" type="ORF">NDU88_002365</name>
</gene>
<comment type="caution">
    <text evidence="1">The sequence shown here is derived from an EMBL/GenBank/DDBJ whole genome shotgun (WGS) entry which is preliminary data.</text>
</comment>
<keyword evidence="2" id="KW-1185">Reference proteome</keyword>
<dbReference type="EMBL" id="JANPWB010000013">
    <property type="protein sequence ID" value="KAJ1104957.1"/>
    <property type="molecule type" value="Genomic_DNA"/>
</dbReference>
<dbReference type="Proteomes" id="UP001066276">
    <property type="component" value="Chromosome 9"/>
</dbReference>
<accession>A0AAV7MRF4</accession>
<name>A0AAV7MRF4_PLEWA</name>